<evidence type="ECO:0000313" key="1">
    <source>
        <dbReference type="EMBL" id="KAH6938649.1"/>
    </source>
</evidence>
<reference evidence="1" key="1">
    <citation type="submission" date="2020-05" db="EMBL/GenBank/DDBJ databases">
        <title>Large-scale comparative analyses of tick genomes elucidate their genetic diversity and vector capacities.</title>
        <authorList>
            <person name="Jia N."/>
            <person name="Wang J."/>
            <person name="Shi W."/>
            <person name="Du L."/>
            <person name="Sun Y."/>
            <person name="Zhan W."/>
            <person name="Jiang J."/>
            <person name="Wang Q."/>
            <person name="Zhang B."/>
            <person name="Ji P."/>
            <person name="Sakyi L.B."/>
            <person name="Cui X."/>
            <person name="Yuan T."/>
            <person name="Jiang B."/>
            <person name="Yang W."/>
            <person name="Lam T.T.-Y."/>
            <person name="Chang Q."/>
            <person name="Ding S."/>
            <person name="Wang X."/>
            <person name="Zhu J."/>
            <person name="Ruan X."/>
            <person name="Zhao L."/>
            <person name="Wei J."/>
            <person name="Que T."/>
            <person name="Du C."/>
            <person name="Cheng J."/>
            <person name="Dai P."/>
            <person name="Han X."/>
            <person name="Huang E."/>
            <person name="Gao Y."/>
            <person name="Liu J."/>
            <person name="Shao H."/>
            <person name="Ye R."/>
            <person name="Li L."/>
            <person name="Wei W."/>
            <person name="Wang X."/>
            <person name="Wang C."/>
            <person name="Yang T."/>
            <person name="Huo Q."/>
            <person name="Li W."/>
            <person name="Guo W."/>
            <person name="Chen H."/>
            <person name="Zhou L."/>
            <person name="Ni X."/>
            <person name="Tian J."/>
            <person name="Zhou Y."/>
            <person name="Sheng Y."/>
            <person name="Liu T."/>
            <person name="Pan Y."/>
            <person name="Xia L."/>
            <person name="Li J."/>
            <person name="Zhao F."/>
            <person name="Cao W."/>
        </authorList>
    </citation>
    <scope>NUCLEOTIDE SEQUENCE</scope>
    <source>
        <strain evidence="1">Hyas-2018</strain>
    </source>
</reference>
<accession>A0ACB7T168</accession>
<dbReference type="Proteomes" id="UP000821845">
    <property type="component" value="Chromosome 2"/>
</dbReference>
<keyword evidence="2" id="KW-1185">Reference proteome</keyword>
<organism evidence="1 2">
    <name type="scientific">Hyalomma asiaticum</name>
    <name type="common">Tick</name>
    <dbReference type="NCBI Taxonomy" id="266040"/>
    <lineage>
        <taxon>Eukaryota</taxon>
        <taxon>Metazoa</taxon>
        <taxon>Ecdysozoa</taxon>
        <taxon>Arthropoda</taxon>
        <taxon>Chelicerata</taxon>
        <taxon>Arachnida</taxon>
        <taxon>Acari</taxon>
        <taxon>Parasitiformes</taxon>
        <taxon>Ixodida</taxon>
        <taxon>Ixodoidea</taxon>
        <taxon>Ixodidae</taxon>
        <taxon>Hyalomminae</taxon>
        <taxon>Hyalomma</taxon>
    </lineage>
</organism>
<evidence type="ECO:0000313" key="2">
    <source>
        <dbReference type="Proteomes" id="UP000821845"/>
    </source>
</evidence>
<dbReference type="EMBL" id="CM023482">
    <property type="protein sequence ID" value="KAH6938649.1"/>
    <property type="molecule type" value="Genomic_DNA"/>
</dbReference>
<proteinExistence type="predicted"/>
<sequence>MVSFDFEVETEPFRILSIYAPVKSRAIADFYRQLNPLFLDRKHLILIGDFNCVLNNLADRTGPARERKDPYTSELRKLVEQFNLTDAYVLHHGATFQSTWAGNNTQARLDRVYVSSSIKSLVLDCQAFDPSSFALGVSDHKPVLVTFQLQDRSRICLPWRVENRLFNDETAKASLRKRMGASLGKHSWDGLKQEWKEICTDEGKKLKHRYSNLVRATLQRIRIVERVQVGNHPNVLGLQLPGSGTIKVAAYADDVTIYHRDEDILAADLPVFTVYSELSGAKLNLHKCKSLGLHFSSSSLHGITVVNKLSILGIECNGQGASRESWQAELQSFKEEVTRALNFRFPYNLDTPLLEIRNTELAQELLVNSGCEASNYSFPWVLLTPSWLPGAFQDTIWRFGWAVLPTVDRMYKWHYVPKEQCVNCRKHESNEHALLKCRFAVTFWSLVGRAFRSLGVERFIKGGRCPNSALARLVLAAGLFSLWENRCLACVSHCAVNCVIDDLIENM</sequence>
<protein>
    <submittedName>
        <fullName evidence="1">Uncharacterized protein</fullName>
    </submittedName>
</protein>
<comment type="caution">
    <text evidence="1">The sequence shown here is derived from an EMBL/GenBank/DDBJ whole genome shotgun (WGS) entry which is preliminary data.</text>
</comment>
<gene>
    <name evidence="1" type="ORF">HPB50_011229</name>
</gene>
<name>A0ACB7T168_HYAAI</name>